<dbReference type="Gene3D" id="3.40.50.1000">
    <property type="entry name" value="HAD superfamily/HAD-like"/>
    <property type="match status" value="1"/>
</dbReference>
<dbReference type="GO" id="GO:0008967">
    <property type="term" value="F:phosphoglycolate phosphatase activity"/>
    <property type="evidence" value="ECO:0007669"/>
    <property type="project" value="UniProtKB-EC"/>
</dbReference>
<dbReference type="SFLD" id="SFLDG01129">
    <property type="entry name" value="C1.5:_HAD__Beta-PGM__Phosphata"/>
    <property type="match status" value="1"/>
</dbReference>
<name>A0A0M3AL37_9SPHN</name>
<proteinExistence type="inferred from homology"/>
<comment type="similarity">
    <text evidence="3">Belongs to the HAD-like hydrolase superfamily. CbbY/CbbZ/Gph/YieH family.</text>
</comment>
<dbReference type="PANTHER" id="PTHR43434">
    <property type="entry name" value="PHOSPHOGLYCOLATE PHOSPHATASE"/>
    <property type="match status" value="1"/>
</dbReference>
<evidence type="ECO:0000256" key="4">
    <source>
        <dbReference type="ARBA" id="ARBA00013078"/>
    </source>
</evidence>
<dbReference type="PANTHER" id="PTHR43434:SF1">
    <property type="entry name" value="PHOSPHOGLYCOLATE PHOSPHATASE"/>
    <property type="match status" value="1"/>
</dbReference>
<comment type="pathway">
    <text evidence="2">Organic acid metabolism; glycolate biosynthesis; glycolate from 2-phosphoglycolate: step 1/1.</text>
</comment>
<dbReference type="Proteomes" id="UP000033874">
    <property type="component" value="Unassembled WGS sequence"/>
</dbReference>
<dbReference type="SFLD" id="SFLDS00003">
    <property type="entry name" value="Haloacid_Dehalogenase"/>
    <property type="match status" value="1"/>
</dbReference>
<evidence type="ECO:0000256" key="1">
    <source>
        <dbReference type="ARBA" id="ARBA00000830"/>
    </source>
</evidence>
<dbReference type="PATRIC" id="fig|56193.3.peg.4025"/>
<protein>
    <recommendedName>
        <fullName evidence="4">phosphoglycolate phosphatase</fullName>
        <ecNumber evidence="4">3.1.3.18</ecNumber>
    </recommendedName>
</protein>
<dbReference type="GO" id="GO:0006281">
    <property type="term" value="P:DNA repair"/>
    <property type="evidence" value="ECO:0007669"/>
    <property type="project" value="TreeGrafter"/>
</dbReference>
<dbReference type="Gene3D" id="1.10.150.240">
    <property type="entry name" value="Putative phosphatase, domain 2"/>
    <property type="match status" value="1"/>
</dbReference>
<dbReference type="InterPro" id="IPR050155">
    <property type="entry name" value="HAD-like_hydrolase_sf"/>
</dbReference>
<dbReference type="InterPro" id="IPR023214">
    <property type="entry name" value="HAD_sf"/>
</dbReference>
<comment type="caution">
    <text evidence="5">The sequence shown here is derived from an EMBL/GenBank/DDBJ whole genome shotgun (WGS) entry which is preliminary data.</text>
</comment>
<dbReference type="SUPFAM" id="SSF56784">
    <property type="entry name" value="HAD-like"/>
    <property type="match status" value="1"/>
</dbReference>
<gene>
    <name evidence="5" type="ORF">YP76_19115</name>
</gene>
<dbReference type="RefSeq" id="WP_046765173.1">
    <property type="nucleotide sequence ID" value="NZ_LBIC01000009.1"/>
</dbReference>
<evidence type="ECO:0000256" key="3">
    <source>
        <dbReference type="ARBA" id="ARBA00006171"/>
    </source>
</evidence>
<dbReference type="EC" id="3.1.3.18" evidence="4"/>
<sequence>MIDWDRFDLVVFDMDGTLYDQPPLRRRMAVMLARESIQSRSMAVARMLGAYRRRREALADTTAQDFAQEQYRLPGRDPETVRAVVREWMEERPLPLLRRFRVEGVEALFARLSVSCAVAVHSDYRVEAKLAALGLSARFTVAAEDVGRLKPDPAGLRWLMAAARADPARTLMIGDRDDRDGEAARRAGVRALIRGRDFRHYDEPIFRHAA</sequence>
<keyword evidence="6" id="KW-1185">Reference proteome</keyword>
<dbReference type="Pfam" id="PF00702">
    <property type="entry name" value="Hydrolase"/>
    <property type="match status" value="1"/>
</dbReference>
<accession>A0A0M3AL37</accession>
<evidence type="ECO:0000313" key="6">
    <source>
        <dbReference type="Proteomes" id="UP000033874"/>
    </source>
</evidence>
<organism evidence="5 6">
    <name type="scientific">Sphingobium chungbukense</name>
    <dbReference type="NCBI Taxonomy" id="56193"/>
    <lineage>
        <taxon>Bacteria</taxon>
        <taxon>Pseudomonadati</taxon>
        <taxon>Pseudomonadota</taxon>
        <taxon>Alphaproteobacteria</taxon>
        <taxon>Sphingomonadales</taxon>
        <taxon>Sphingomonadaceae</taxon>
        <taxon>Sphingobium</taxon>
    </lineage>
</organism>
<dbReference type="STRING" id="56193.YP76_19115"/>
<evidence type="ECO:0000256" key="2">
    <source>
        <dbReference type="ARBA" id="ARBA00004818"/>
    </source>
</evidence>
<dbReference type="InterPro" id="IPR023198">
    <property type="entry name" value="PGP-like_dom2"/>
</dbReference>
<dbReference type="EMBL" id="LBIC01000009">
    <property type="protein sequence ID" value="KKW90673.1"/>
    <property type="molecule type" value="Genomic_DNA"/>
</dbReference>
<evidence type="ECO:0000313" key="5">
    <source>
        <dbReference type="EMBL" id="KKW90673.1"/>
    </source>
</evidence>
<dbReference type="InterPro" id="IPR036412">
    <property type="entry name" value="HAD-like_sf"/>
</dbReference>
<reference evidence="5 6" key="1">
    <citation type="submission" date="2015-04" db="EMBL/GenBank/DDBJ databases">
        <title>Genome sequence of aromatic hydrocarbons-degrading Sphingobium chungbukense DJ77.</title>
        <authorList>
            <person name="Kim Y.-C."/>
            <person name="Chae J.-C."/>
        </authorList>
    </citation>
    <scope>NUCLEOTIDE SEQUENCE [LARGE SCALE GENOMIC DNA]</scope>
    <source>
        <strain evidence="5 6">DJ77</strain>
    </source>
</reference>
<comment type="catalytic activity">
    <reaction evidence="1">
        <text>2-phosphoglycolate + H2O = glycolate + phosphate</text>
        <dbReference type="Rhea" id="RHEA:14369"/>
        <dbReference type="ChEBI" id="CHEBI:15377"/>
        <dbReference type="ChEBI" id="CHEBI:29805"/>
        <dbReference type="ChEBI" id="CHEBI:43474"/>
        <dbReference type="ChEBI" id="CHEBI:58033"/>
        <dbReference type="EC" id="3.1.3.18"/>
    </reaction>
</comment>
<dbReference type="GO" id="GO:0005829">
    <property type="term" value="C:cytosol"/>
    <property type="evidence" value="ECO:0007669"/>
    <property type="project" value="TreeGrafter"/>
</dbReference>
<dbReference type="AlphaFoldDB" id="A0A0M3AL37"/>